<feature type="region of interest" description="Interaction with DNA" evidence="8">
    <location>
        <begin position="176"/>
        <end position="181"/>
    </location>
</feature>
<organism evidence="11 12">
    <name type="scientific">Borrelia turicatae</name>
    <dbReference type="NCBI Taxonomy" id="142"/>
    <lineage>
        <taxon>Bacteria</taxon>
        <taxon>Pseudomonadati</taxon>
        <taxon>Spirochaetota</taxon>
        <taxon>Spirochaetia</taxon>
        <taxon>Spirochaetales</taxon>
        <taxon>Borreliaceae</taxon>
        <taxon>Borrelia</taxon>
    </lineage>
</organism>
<proteinExistence type="inferred from homology"/>
<dbReference type="InterPro" id="IPR013825">
    <property type="entry name" value="Topo_IA_cen_sub2"/>
</dbReference>
<dbReference type="SMART" id="SM00493">
    <property type="entry name" value="TOPRIM"/>
    <property type="match status" value="1"/>
</dbReference>
<feature type="site" description="Interaction with DNA" evidence="8">
    <location>
        <position position="152"/>
    </location>
</feature>
<feature type="domain" description="Topo IA-type catalytic" evidence="10">
    <location>
        <begin position="142"/>
        <end position="579"/>
    </location>
</feature>
<dbReference type="Pfam" id="PF01131">
    <property type="entry name" value="Topoisom_bac"/>
    <property type="match status" value="1"/>
</dbReference>
<dbReference type="InterPro" id="IPR013826">
    <property type="entry name" value="Topo_IA_cen_sub3"/>
</dbReference>
<evidence type="ECO:0000256" key="5">
    <source>
        <dbReference type="ARBA" id="ARBA00023029"/>
    </source>
</evidence>
<evidence type="ECO:0000313" key="12">
    <source>
        <dbReference type="Proteomes" id="UP000264231"/>
    </source>
</evidence>
<dbReference type="CDD" id="cd03363">
    <property type="entry name" value="TOPRIM_TopoIA_TopoI"/>
    <property type="match status" value="1"/>
</dbReference>
<evidence type="ECO:0000256" key="3">
    <source>
        <dbReference type="ARBA" id="ARBA00022723"/>
    </source>
</evidence>
<evidence type="ECO:0000256" key="8">
    <source>
        <dbReference type="HAMAP-Rule" id="MF_00952"/>
    </source>
</evidence>
<dbReference type="InterPro" id="IPR003602">
    <property type="entry name" value="Topo_IA_DNA-bd_dom"/>
</dbReference>
<keyword evidence="3" id="KW-0479">Metal-binding</keyword>
<dbReference type="InterPro" id="IPR003601">
    <property type="entry name" value="Topo_IA_2"/>
</dbReference>
<dbReference type="GO" id="GO:0006265">
    <property type="term" value="P:DNA topological change"/>
    <property type="evidence" value="ECO:0007669"/>
    <property type="project" value="UniProtKB-UniRule"/>
</dbReference>
<dbReference type="Gene3D" id="1.10.290.10">
    <property type="entry name" value="Topoisomerase I, domain 4"/>
    <property type="match status" value="1"/>
</dbReference>
<dbReference type="NCBIfam" id="TIGR01051">
    <property type="entry name" value="topA_bact"/>
    <property type="match status" value="1"/>
</dbReference>
<dbReference type="PANTHER" id="PTHR42785:SF1">
    <property type="entry name" value="DNA TOPOISOMERASE"/>
    <property type="match status" value="1"/>
</dbReference>
<comment type="subunit">
    <text evidence="8">Monomer.</text>
</comment>
<dbReference type="InterPro" id="IPR013497">
    <property type="entry name" value="Topo_IA_cen"/>
</dbReference>
<dbReference type="InterPro" id="IPR013824">
    <property type="entry name" value="Topo_IA_cen_sub1"/>
</dbReference>
<feature type="site" description="Interaction with DNA" evidence="8">
    <location>
        <position position="511"/>
    </location>
</feature>
<evidence type="ECO:0000256" key="1">
    <source>
        <dbReference type="ARBA" id="ARBA00000213"/>
    </source>
</evidence>
<dbReference type="Gene3D" id="2.70.20.10">
    <property type="entry name" value="Topoisomerase I, domain 3"/>
    <property type="match status" value="1"/>
</dbReference>
<evidence type="ECO:0000256" key="4">
    <source>
        <dbReference type="ARBA" id="ARBA00022842"/>
    </source>
</evidence>
<comment type="function">
    <text evidence="8">Releases the supercoiling and torsional tension of DNA, which is introduced during the DNA replication and transcription, by transiently cleaving and rejoining one strand of the DNA duplex. Introduces a single-strand break via transesterification at a target site in duplex DNA. The scissile phosphodiester is attacked by the catalytic tyrosine of the enzyme, resulting in the formation of a DNA-(5'-phosphotyrosyl)-enzyme intermediate and the expulsion of a 3'-OH DNA strand. The free DNA strand then undergoes passage around the unbroken strand, thus removing DNA supercoils. Finally, in the religation step, the DNA 3'-OH attacks the covalent intermediate to expel the active-site tyrosine and restore the DNA phosphodiester backbone.</text>
</comment>
<keyword evidence="6 8" id="KW-0238">DNA-binding</keyword>
<dbReference type="GO" id="GO:0003677">
    <property type="term" value="F:DNA binding"/>
    <property type="evidence" value="ECO:0007669"/>
    <property type="project" value="UniProtKB-KW"/>
</dbReference>
<dbReference type="Proteomes" id="UP000264231">
    <property type="component" value="Chromosome"/>
</dbReference>
<dbReference type="SMART" id="SM00437">
    <property type="entry name" value="TOP1Ac"/>
    <property type="match status" value="1"/>
</dbReference>
<gene>
    <name evidence="8" type="primary">topA</name>
    <name evidence="11" type="ORF">A7978_04200</name>
</gene>
<feature type="site" description="Interaction with DNA" evidence="8">
    <location>
        <position position="326"/>
    </location>
</feature>
<dbReference type="Pfam" id="PF01751">
    <property type="entry name" value="Toprim"/>
    <property type="match status" value="1"/>
</dbReference>
<feature type="site" description="Interaction with DNA" evidence="8">
    <location>
        <position position="156"/>
    </location>
</feature>
<dbReference type="InterPro" id="IPR023405">
    <property type="entry name" value="Topo_IA_core_domain"/>
</dbReference>
<feature type="site" description="Interaction with DNA" evidence="8">
    <location>
        <position position="153"/>
    </location>
</feature>
<dbReference type="InterPro" id="IPR023406">
    <property type="entry name" value="Topo_IA_AS"/>
</dbReference>
<feature type="site" description="Interaction with DNA" evidence="8">
    <location>
        <position position="168"/>
    </location>
</feature>
<dbReference type="SMART" id="SM00436">
    <property type="entry name" value="TOP1Bc"/>
    <property type="match status" value="1"/>
</dbReference>
<name>A0A172XCJ8_BORTU</name>
<dbReference type="RefSeq" id="WP_119024292.1">
    <property type="nucleotide sequence ID" value="NZ_CP015629.1"/>
</dbReference>
<evidence type="ECO:0000313" key="11">
    <source>
        <dbReference type="EMBL" id="ANF34272.1"/>
    </source>
</evidence>
<accession>A0A172XCJ8</accession>
<dbReference type="InterPro" id="IPR006171">
    <property type="entry name" value="TOPRIM_dom"/>
</dbReference>
<keyword evidence="4" id="KW-0460">Magnesium</keyword>
<keyword evidence="7 8" id="KW-0413">Isomerase</keyword>
<dbReference type="Gene3D" id="1.10.460.10">
    <property type="entry name" value="Topoisomerase I, domain 2"/>
    <property type="match status" value="1"/>
</dbReference>
<evidence type="ECO:0000259" key="10">
    <source>
        <dbReference type="PROSITE" id="PS52039"/>
    </source>
</evidence>
<feature type="active site" description="O-(5'-phospho-DNA)-tyrosine intermediate" evidence="8">
    <location>
        <position position="324"/>
    </location>
</feature>
<dbReference type="CDD" id="cd00186">
    <property type="entry name" value="TOP1Ac"/>
    <property type="match status" value="1"/>
</dbReference>
<dbReference type="InterPro" id="IPR005733">
    <property type="entry name" value="TopoI_bac-type"/>
</dbReference>
<dbReference type="GO" id="GO:0046872">
    <property type="term" value="F:metal ion binding"/>
    <property type="evidence" value="ECO:0007669"/>
    <property type="project" value="UniProtKB-KW"/>
</dbReference>
<dbReference type="InterPro" id="IPR034149">
    <property type="entry name" value="TOPRIM_TopoI"/>
</dbReference>
<dbReference type="SUPFAM" id="SSF56712">
    <property type="entry name" value="Prokaryotic type I DNA topoisomerase"/>
    <property type="match status" value="1"/>
</dbReference>
<comment type="catalytic activity">
    <reaction evidence="1 8">
        <text>ATP-independent breakage of single-stranded DNA, followed by passage and rejoining.</text>
        <dbReference type="EC" id="5.6.2.1"/>
    </reaction>
</comment>
<feature type="site" description="Interaction with DNA" evidence="8">
    <location>
        <position position="161"/>
    </location>
</feature>
<dbReference type="PRINTS" id="PR00417">
    <property type="entry name" value="PRTPISMRASEI"/>
</dbReference>
<comment type="similarity">
    <text evidence="2 8">Belongs to the type IA topoisomerase family.</text>
</comment>
<dbReference type="AlphaFoldDB" id="A0A172XCJ8"/>
<sequence length="845" mass="97779">MQQRKLIIVESPTKAITIKKYLDNSFLVEACIGHIRDLPNSAKEIPEEYKKFEWATLSIDHQNDFKPLYIIPNNKKTVIEKLKNLIKEKDEIYLATDQDREGETIAFHLKEVLQIKNYKRMVFHEITKSAIIDSLNNTREINMNLVNAGETRRILDRLYGYTISPLLWKKIAYGLSAGRVQSVGLQLIIEKEMTRINFKKANYYSITLECKHNKNNIQIKTILEKIKNKNVAESKDFVNDTGALHDPDKTIVIDKTLMNMLTKELNNTKEIEVISIETKEIKQAPPKPFITSSLQQEVNRRLKIGTKQIMNYAQKLYENGYITYIRTDSYHIAKTAREKIKTIIKQKYGEEYIETNDRLYAKAKMAQDAHEAIRPSELFTSPEQIQIESETAREIYKIIWDRTIESVMKDARKKIIKITLKYENLTFKTSFTTIIFDGFLKNSKEPYENSIIDFSLIKEGDKFVILDVNPEEHETKPPLRYTEASLVQKLEKEGIGRPSTYSTIISTLFEREYIFKHNNTLIPTIKGAAVINLLKKYFPVLIELKFTSHMEENLDKIAIGTLDKIKYLNKFYNGEEGLKNTINKIEPIISPEEFRIVYEYTNNEKFSYKVNLGKFGPYLIFNGNNYAINVTTPLENLYKEDEIKKIISEKEIQPNILGIDPETGLNVIYKNSKYGGIVQLGEDIYAPQEFTKTGKPKKPKIIKAKKMSTKNIEHENITLELALKLLSLPKIIGEYPKTHEKIIATTGVFGDYIKTENNSIICPLKKDIKAYEITLEESIKLLDAKLEKNGIIVKIIPLAKNKVGNKIYVYKQNDKFYAKIKRKKVDLPTDIDLNQIDATYIFGLM</sequence>
<dbReference type="Gene3D" id="3.40.50.140">
    <property type="match status" value="1"/>
</dbReference>
<dbReference type="PROSITE" id="PS00396">
    <property type="entry name" value="TOPO_IA_1"/>
    <property type="match status" value="1"/>
</dbReference>
<feature type="site" description="Interaction with DNA" evidence="8">
    <location>
        <position position="34"/>
    </location>
</feature>
<dbReference type="InterPro" id="IPR000380">
    <property type="entry name" value="Topo_IA"/>
</dbReference>
<dbReference type="EC" id="5.6.2.1" evidence="8"/>
<dbReference type="PROSITE" id="PS50880">
    <property type="entry name" value="TOPRIM"/>
    <property type="match status" value="1"/>
</dbReference>
<reference evidence="11 12" key="1">
    <citation type="submission" date="2016-05" db="EMBL/GenBank/DDBJ databases">
        <title>Chromosome and linear plasmid sequence of a 2015 human isolate of tick-borne relapsing fever spirochete, Borrelia turicatae.</title>
        <authorList>
            <person name="Kingry L.C."/>
            <person name="Dhwani B."/>
            <person name="Replogle A."/>
            <person name="Sexton C."/>
            <person name="Rowe L."/>
            <person name="Stermole B.M."/>
            <person name="Christensen A.M."/>
            <person name="Schriefer M.E."/>
        </authorList>
    </citation>
    <scope>NUCLEOTIDE SEQUENCE [LARGE SCALE GENOMIC DNA]</scope>
    <source>
        <strain evidence="11 12">BTE5EL</strain>
    </source>
</reference>
<keyword evidence="5 8" id="KW-0799">Topoisomerase</keyword>
<protein>
    <recommendedName>
        <fullName evidence="8">DNA topoisomerase 1</fullName>
        <ecNumber evidence="8">5.6.2.1</ecNumber>
    </recommendedName>
    <alternativeName>
        <fullName evidence="8">DNA topoisomerase I</fullName>
    </alternativeName>
</protein>
<dbReference type="EMBL" id="CP015629">
    <property type="protein sequence ID" value="ANF34272.1"/>
    <property type="molecule type" value="Genomic_DNA"/>
</dbReference>
<dbReference type="GO" id="GO:0003917">
    <property type="term" value="F:DNA topoisomerase type I (single strand cut, ATP-independent) activity"/>
    <property type="evidence" value="ECO:0007669"/>
    <property type="project" value="UniProtKB-UniRule"/>
</dbReference>
<evidence type="ECO:0000256" key="2">
    <source>
        <dbReference type="ARBA" id="ARBA00009446"/>
    </source>
</evidence>
<dbReference type="PROSITE" id="PS52039">
    <property type="entry name" value="TOPO_IA_2"/>
    <property type="match status" value="1"/>
</dbReference>
<evidence type="ECO:0000256" key="7">
    <source>
        <dbReference type="ARBA" id="ARBA00023235"/>
    </source>
</evidence>
<evidence type="ECO:0000256" key="6">
    <source>
        <dbReference type="ARBA" id="ARBA00023125"/>
    </source>
</evidence>
<evidence type="ECO:0000259" key="9">
    <source>
        <dbReference type="PROSITE" id="PS50880"/>
    </source>
</evidence>
<dbReference type="HAMAP" id="MF_00952">
    <property type="entry name" value="Topoisom_1_prok"/>
    <property type="match status" value="1"/>
</dbReference>
<dbReference type="InterPro" id="IPR028612">
    <property type="entry name" value="Topoisom_1_IA"/>
</dbReference>
<dbReference type="PANTHER" id="PTHR42785">
    <property type="entry name" value="DNA TOPOISOMERASE, TYPE IA, CORE"/>
    <property type="match status" value="1"/>
</dbReference>
<feature type="domain" description="Toprim" evidence="9">
    <location>
        <begin position="4"/>
        <end position="128"/>
    </location>
</feature>